<organism evidence="15 16">
    <name type="scientific">Dysgonomonas mossii DSM 22836</name>
    <dbReference type="NCBI Taxonomy" id="742767"/>
    <lineage>
        <taxon>Bacteria</taxon>
        <taxon>Pseudomonadati</taxon>
        <taxon>Bacteroidota</taxon>
        <taxon>Bacteroidia</taxon>
        <taxon>Bacteroidales</taxon>
        <taxon>Dysgonomonadaceae</taxon>
        <taxon>Dysgonomonas</taxon>
    </lineage>
</organism>
<dbReference type="Gene3D" id="2.40.170.20">
    <property type="entry name" value="TonB-dependent receptor, beta-barrel domain"/>
    <property type="match status" value="1"/>
</dbReference>
<dbReference type="HOGENOM" id="CLU_004317_0_1_10"/>
<comment type="similarity">
    <text evidence="10 11">Belongs to the TonB-dependent receptor family.</text>
</comment>
<dbReference type="Pfam" id="PF07715">
    <property type="entry name" value="Plug"/>
    <property type="match status" value="1"/>
</dbReference>
<dbReference type="SUPFAM" id="SSF56935">
    <property type="entry name" value="Porins"/>
    <property type="match status" value="1"/>
</dbReference>
<feature type="chain" id="PRO_5003380079" description="TonB-dependent receptor plug domain-containing protein" evidence="12">
    <location>
        <begin position="22"/>
        <end position="1029"/>
    </location>
</feature>
<dbReference type="Gene3D" id="2.170.130.10">
    <property type="entry name" value="TonB-dependent receptor, plug domain"/>
    <property type="match status" value="1"/>
</dbReference>
<dbReference type="RefSeq" id="WP_006843177.1">
    <property type="nucleotide sequence ID" value="NZ_AQWJ01000003.1"/>
</dbReference>
<keyword evidence="4 10" id="KW-0812">Transmembrane</keyword>
<comment type="subcellular location">
    <subcellularLocation>
        <location evidence="1 10">Cell outer membrane</location>
        <topology evidence="1 10">Multi-pass membrane protein</topology>
    </subcellularLocation>
</comment>
<evidence type="ECO:0000259" key="14">
    <source>
        <dbReference type="Pfam" id="PF07715"/>
    </source>
</evidence>
<evidence type="ECO:0000256" key="10">
    <source>
        <dbReference type="PROSITE-ProRule" id="PRU01360"/>
    </source>
</evidence>
<evidence type="ECO:0000256" key="11">
    <source>
        <dbReference type="RuleBase" id="RU003357"/>
    </source>
</evidence>
<dbReference type="InterPro" id="IPR037066">
    <property type="entry name" value="Plug_dom_sf"/>
</dbReference>
<dbReference type="Proteomes" id="UP000006420">
    <property type="component" value="Unassembled WGS sequence"/>
</dbReference>
<dbReference type="InterPro" id="IPR039426">
    <property type="entry name" value="TonB-dep_rcpt-like"/>
</dbReference>
<protein>
    <recommendedName>
        <fullName evidence="17">TonB-dependent receptor plug domain-containing protein</fullName>
    </recommendedName>
</protein>
<evidence type="ECO:0000256" key="2">
    <source>
        <dbReference type="ARBA" id="ARBA00022448"/>
    </source>
</evidence>
<dbReference type="GO" id="GO:0009279">
    <property type="term" value="C:cell outer membrane"/>
    <property type="evidence" value="ECO:0007669"/>
    <property type="project" value="UniProtKB-SubCell"/>
</dbReference>
<feature type="domain" description="TonB-dependent receptor-like beta-barrel" evidence="13">
    <location>
        <begin position="431"/>
        <end position="989"/>
    </location>
</feature>
<keyword evidence="9 10" id="KW-0998">Cell outer membrane</keyword>
<keyword evidence="16" id="KW-1185">Reference proteome</keyword>
<dbReference type="PANTHER" id="PTHR30069:SF29">
    <property type="entry name" value="HEMOGLOBIN AND HEMOGLOBIN-HAPTOGLOBIN-BINDING PROTEIN 1-RELATED"/>
    <property type="match status" value="1"/>
</dbReference>
<evidence type="ECO:0008006" key="17">
    <source>
        <dbReference type="Google" id="ProtNLM"/>
    </source>
</evidence>
<dbReference type="NCBIfam" id="TIGR04056">
    <property type="entry name" value="OMP_RagA_SusC"/>
    <property type="match status" value="1"/>
</dbReference>
<dbReference type="InterPro" id="IPR036942">
    <property type="entry name" value="Beta-barrel_TonB_sf"/>
</dbReference>
<dbReference type="InterPro" id="IPR023997">
    <property type="entry name" value="TonB-dep_OMP_SusC/RagA_CS"/>
</dbReference>
<dbReference type="PANTHER" id="PTHR30069">
    <property type="entry name" value="TONB-DEPENDENT OUTER MEMBRANE RECEPTOR"/>
    <property type="match status" value="1"/>
</dbReference>
<dbReference type="EMBL" id="ADLW01000006">
    <property type="protein sequence ID" value="EGK03739.1"/>
    <property type="molecule type" value="Genomic_DNA"/>
</dbReference>
<dbReference type="eggNOG" id="COG4206">
    <property type="taxonomic scope" value="Bacteria"/>
</dbReference>
<evidence type="ECO:0000256" key="6">
    <source>
        <dbReference type="ARBA" id="ARBA00023077"/>
    </source>
</evidence>
<dbReference type="InterPro" id="IPR023996">
    <property type="entry name" value="TonB-dep_OMP_SusC/RagA"/>
</dbReference>
<keyword evidence="6 11" id="KW-0798">TonB box</keyword>
<evidence type="ECO:0000256" key="1">
    <source>
        <dbReference type="ARBA" id="ARBA00004571"/>
    </source>
</evidence>
<accession>F8X044</accession>
<proteinExistence type="inferred from homology"/>
<dbReference type="STRING" id="742767.HMPREF9456_01806"/>
<feature type="domain" description="TonB-dependent receptor plug" evidence="14">
    <location>
        <begin position="115"/>
        <end position="234"/>
    </location>
</feature>
<keyword evidence="2 10" id="KW-0813">Transport</keyword>
<comment type="caution">
    <text evidence="15">The sequence shown here is derived from an EMBL/GenBank/DDBJ whole genome shotgun (WGS) entry which is preliminary data.</text>
</comment>
<keyword evidence="3 10" id="KW-1134">Transmembrane beta strand</keyword>
<gene>
    <name evidence="15" type="ORF">HMPREF9456_01806</name>
</gene>
<dbReference type="PROSITE" id="PS52016">
    <property type="entry name" value="TONB_DEPENDENT_REC_3"/>
    <property type="match status" value="1"/>
</dbReference>
<dbReference type="AlphaFoldDB" id="F8X044"/>
<feature type="signal peptide" evidence="12">
    <location>
        <begin position="1"/>
        <end position="21"/>
    </location>
</feature>
<evidence type="ECO:0000256" key="5">
    <source>
        <dbReference type="ARBA" id="ARBA00022729"/>
    </source>
</evidence>
<evidence type="ECO:0000256" key="12">
    <source>
        <dbReference type="SAM" id="SignalP"/>
    </source>
</evidence>
<evidence type="ECO:0000313" key="15">
    <source>
        <dbReference type="EMBL" id="EGK03739.1"/>
    </source>
</evidence>
<dbReference type="Gene3D" id="2.60.40.1120">
    <property type="entry name" value="Carboxypeptidase-like, regulatory domain"/>
    <property type="match status" value="1"/>
</dbReference>
<evidence type="ECO:0000256" key="3">
    <source>
        <dbReference type="ARBA" id="ARBA00022452"/>
    </source>
</evidence>
<dbReference type="InterPro" id="IPR000531">
    <property type="entry name" value="Beta-barrel_TonB"/>
</dbReference>
<reference evidence="15 16" key="1">
    <citation type="submission" date="2011-04" db="EMBL/GenBank/DDBJ databases">
        <title>The Genome Sequence of Dysgonomonas mossii DSM 22836.</title>
        <authorList>
            <consortium name="The Broad Institute Genome Sequencing Platform"/>
            <person name="Earl A."/>
            <person name="Ward D."/>
            <person name="Feldgarden M."/>
            <person name="Gevers D."/>
            <person name="Pudlo N."/>
            <person name="Martens E."/>
            <person name="Allen-Vercoe E."/>
            <person name="Young S.K."/>
            <person name="Zeng Q."/>
            <person name="Gargeya S."/>
            <person name="Fitzgerald M."/>
            <person name="Haas B."/>
            <person name="Abouelleil A."/>
            <person name="Alvarado L."/>
            <person name="Arachchi H.M."/>
            <person name="Berlin A."/>
            <person name="Brown A."/>
            <person name="Chapman S.B."/>
            <person name="Chen Z."/>
            <person name="Dunbar C."/>
            <person name="Freedman E."/>
            <person name="Gearin G."/>
            <person name="Gellesch M."/>
            <person name="Goldberg J."/>
            <person name="Griggs A."/>
            <person name="Gujja S."/>
            <person name="Heiman D."/>
            <person name="Howarth C."/>
            <person name="Larson L."/>
            <person name="Lui A."/>
            <person name="MacDonald P.J.P."/>
            <person name="Mehta T."/>
            <person name="Montmayeur A."/>
            <person name="Murphy C."/>
            <person name="Neiman D."/>
            <person name="Pearson M."/>
            <person name="Priest M."/>
            <person name="Roberts A."/>
            <person name="Saif S."/>
            <person name="Shea T."/>
            <person name="Shenoy N."/>
            <person name="Sisk P."/>
            <person name="Stolte C."/>
            <person name="Sykes S."/>
            <person name="Yandava C."/>
            <person name="Wortman J."/>
            <person name="Nusbaum C."/>
            <person name="Birren B."/>
        </authorList>
    </citation>
    <scope>NUCLEOTIDE SEQUENCE [LARGE SCALE GENOMIC DNA]</scope>
    <source>
        <strain evidence="15 16">DSM 22836</strain>
    </source>
</reference>
<evidence type="ECO:0000259" key="13">
    <source>
        <dbReference type="Pfam" id="PF00593"/>
    </source>
</evidence>
<dbReference type="Pfam" id="PF00593">
    <property type="entry name" value="TonB_dep_Rec_b-barrel"/>
    <property type="match status" value="1"/>
</dbReference>
<dbReference type="NCBIfam" id="TIGR04057">
    <property type="entry name" value="SusC_RagA_signa"/>
    <property type="match status" value="1"/>
</dbReference>
<dbReference type="Pfam" id="PF13715">
    <property type="entry name" value="CarbopepD_reg_2"/>
    <property type="match status" value="1"/>
</dbReference>
<keyword evidence="8" id="KW-0675">Receptor</keyword>
<keyword evidence="5 12" id="KW-0732">Signal</keyword>
<dbReference type="InterPro" id="IPR008969">
    <property type="entry name" value="CarboxyPept-like_regulatory"/>
</dbReference>
<dbReference type="GeneID" id="78082453"/>
<evidence type="ECO:0000313" key="16">
    <source>
        <dbReference type="Proteomes" id="UP000006420"/>
    </source>
</evidence>
<name>F8X044_9BACT</name>
<dbReference type="InterPro" id="IPR012910">
    <property type="entry name" value="Plug_dom"/>
</dbReference>
<evidence type="ECO:0000256" key="8">
    <source>
        <dbReference type="ARBA" id="ARBA00023170"/>
    </source>
</evidence>
<keyword evidence="7 10" id="KW-0472">Membrane</keyword>
<dbReference type="SUPFAM" id="SSF49464">
    <property type="entry name" value="Carboxypeptidase regulatory domain-like"/>
    <property type="match status" value="1"/>
</dbReference>
<evidence type="ECO:0000256" key="7">
    <source>
        <dbReference type="ARBA" id="ARBA00023136"/>
    </source>
</evidence>
<evidence type="ECO:0000256" key="4">
    <source>
        <dbReference type="ARBA" id="ARBA00022692"/>
    </source>
</evidence>
<dbReference type="GO" id="GO:0015344">
    <property type="term" value="F:siderophore uptake transmembrane transporter activity"/>
    <property type="evidence" value="ECO:0007669"/>
    <property type="project" value="TreeGrafter"/>
</dbReference>
<sequence>MMKRVMLILSCLFISIGFITAQTTRVTGIVLDDIGEPVVGASVVVKGTTIGTITDVDGAFSISVPEGKGVLVFSLVGMQLVEARVTPNMKVTMKSDETVLDEVIVTGYGVTKKAAFTGAASVVGQANIESRNDANVIKALDGTVPGLQMNISSGQPGAPANIFIRGRNSINSGTQPLYVVDGIPISSDIVGIRKDEGQELSPLSTLSSSDIESITVLKDATATSIYGARAANGVIVITTKKGKSGKPTVNFTAKLGVENRPSVNKNYKLINRDKNIKLATEALINDHNVYGDDSTVDYYQGVYKLGLPYTEEGMKEFYAWYTDFDMDNDTNWYDEVTRTGFVQEYGLDLQGGALSPTAPKYYLSFNYLDNDSFIIGKDLSRYSLRFNFDQAPTKFVEYGLNTNLSLTETNMGSGGGYYSDPITQAYMQSPLTPVKDANGGWNFNTINGYNPVAQRSANGDKSRAKQYRVIVSPYLRLNLNENLTFLSKFGADVYYLDEFGYWSFLQPQGSDMRGMGENSTTTRTLLTITNTLNYIKTFKDVHNLNVLVGQEGQKTMMKEAYLSASNYPVDFLDQVANAAVPGSAATYQYELLLNSYFLNAQYDYKSKYYLSGSFRYDGSSRFGSNKRWASFWSLGAKYRISEEAFMASTKSWLNNMTIRASYGTTGNQEVGRAGTDGWYAANDLFGFGYNYNGIPGSGRLQFGNKNLKWEQTNKFNVGVDLSLFNILNVEADYYYHKTTDMVFAVPTSFVTGLNSYYSNIGELANKGFEFSVNANIINKNDLKWSVGVTLATNKNEVKKLSTDLPIEGTYSITEVGRPLYQFKMKEWAGVDPETGDGLWYLNATGDETTTNYNLATKRYVGDPNPDLLGSINTRFEYKGFDLAVQFNYSLGGKIYGNNLRYDEQIGGTWYGTYTSYVFDNRWQKPGDNAKVPRLTAFDTGYENSASSRFLMNGDYLKIRSLALGYKLPKDLVKKAYISSARVFVNAENLYTFTDGDYRGFDPSGVGANGVQWWNFPLPRTITFGVSLGF</sequence>
<evidence type="ECO:0000256" key="9">
    <source>
        <dbReference type="ARBA" id="ARBA00023237"/>
    </source>
</evidence>
<dbReference type="GO" id="GO:0044718">
    <property type="term" value="P:siderophore transmembrane transport"/>
    <property type="evidence" value="ECO:0007669"/>
    <property type="project" value="TreeGrafter"/>
</dbReference>